<sequence>FASDTWETNPHGLASQGKQQICRRDRVSLTVFILQGKLAMMAARCVWLGFTESFVCLILVNIVRVLGSSDGISVRDYRGIPSIQEVECWGGTLEAEVILFSLKMFTIPDKSVLAVARPTTNDCMTFSEFSSCAIDASDTRKSRLRVLAADLEEGESRTYGCN</sequence>
<feature type="non-terminal residue" evidence="1">
    <location>
        <position position="162"/>
    </location>
</feature>
<organism evidence="1 2">
    <name type="scientific">Batillaria attramentaria</name>
    <dbReference type="NCBI Taxonomy" id="370345"/>
    <lineage>
        <taxon>Eukaryota</taxon>
        <taxon>Metazoa</taxon>
        <taxon>Spiralia</taxon>
        <taxon>Lophotrochozoa</taxon>
        <taxon>Mollusca</taxon>
        <taxon>Gastropoda</taxon>
        <taxon>Caenogastropoda</taxon>
        <taxon>Sorbeoconcha</taxon>
        <taxon>Cerithioidea</taxon>
        <taxon>Batillariidae</taxon>
        <taxon>Batillaria</taxon>
    </lineage>
</organism>
<comment type="caution">
    <text evidence="1">The sequence shown here is derived from an EMBL/GenBank/DDBJ whole genome shotgun (WGS) entry which is preliminary data.</text>
</comment>
<evidence type="ECO:0000313" key="2">
    <source>
        <dbReference type="Proteomes" id="UP001519460"/>
    </source>
</evidence>
<keyword evidence="2" id="KW-1185">Reference proteome</keyword>
<evidence type="ECO:0000313" key="1">
    <source>
        <dbReference type="EMBL" id="KAK7488928.1"/>
    </source>
</evidence>
<dbReference type="Proteomes" id="UP001519460">
    <property type="component" value="Unassembled WGS sequence"/>
</dbReference>
<proteinExistence type="predicted"/>
<reference evidence="1 2" key="1">
    <citation type="journal article" date="2023" name="Sci. Data">
        <title>Genome assembly of the Korean intertidal mud-creeper Batillaria attramentaria.</title>
        <authorList>
            <person name="Patra A.K."/>
            <person name="Ho P.T."/>
            <person name="Jun S."/>
            <person name="Lee S.J."/>
            <person name="Kim Y."/>
            <person name="Won Y.J."/>
        </authorList>
    </citation>
    <scope>NUCLEOTIDE SEQUENCE [LARGE SCALE GENOMIC DNA]</scope>
    <source>
        <strain evidence="1">Wonlab-2016</strain>
    </source>
</reference>
<name>A0ABD0KPC4_9CAEN</name>
<feature type="non-terminal residue" evidence="1">
    <location>
        <position position="1"/>
    </location>
</feature>
<gene>
    <name evidence="1" type="ORF">BaRGS_00019885</name>
</gene>
<protein>
    <submittedName>
        <fullName evidence="1">Uncharacterized protein</fullName>
    </submittedName>
</protein>
<dbReference type="EMBL" id="JACVVK020000145">
    <property type="protein sequence ID" value="KAK7488928.1"/>
    <property type="molecule type" value="Genomic_DNA"/>
</dbReference>
<accession>A0ABD0KPC4</accession>
<dbReference type="AlphaFoldDB" id="A0ABD0KPC4"/>